<evidence type="ECO:0000313" key="2">
    <source>
        <dbReference type="Proteomes" id="UP000002640"/>
    </source>
</evidence>
<keyword evidence="2" id="KW-1185">Reference proteome</keyword>
<accession>G4YDX8</accession>
<dbReference type="AlphaFoldDB" id="G4YDX8"/>
<dbReference type="KEGG" id="psoj:PHYSODRAFT_294340"/>
<dbReference type="GeneID" id="20641077"/>
<reference evidence="1 2" key="1">
    <citation type="journal article" date="2006" name="Science">
        <title>Phytophthora genome sequences uncover evolutionary origins and mechanisms of pathogenesis.</title>
        <authorList>
            <person name="Tyler B.M."/>
            <person name="Tripathy S."/>
            <person name="Zhang X."/>
            <person name="Dehal P."/>
            <person name="Jiang R.H."/>
            <person name="Aerts A."/>
            <person name="Arredondo F.D."/>
            <person name="Baxter L."/>
            <person name="Bensasson D."/>
            <person name="Beynon J.L."/>
            <person name="Chapman J."/>
            <person name="Damasceno C.M."/>
            <person name="Dorrance A.E."/>
            <person name="Dou D."/>
            <person name="Dickerman A.W."/>
            <person name="Dubchak I.L."/>
            <person name="Garbelotto M."/>
            <person name="Gijzen M."/>
            <person name="Gordon S.G."/>
            <person name="Govers F."/>
            <person name="Grunwald N.J."/>
            <person name="Huang W."/>
            <person name="Ivors K.L."/>
            <person name="Jones R.W."/>
            <person name="Kamoun S."/>
            <person name="Krampis K."/>
            <person name="Lamour K.H."/>
            <person name="Lee M.K."/>
            <person name="McDonald W.H."/>
            <person name="Medina M."/>
            <person name="Meijer H.J."/>
            <person name="Nordberg E.K."/>
            <person name="Maclean D.J."/>
            <person name="Ospina-Giraldo M.D."/>
            <person name="Morris P.F."/>
            <person name="Phuntumart V."/>
            <person name="Putnam N.H."/>
            <person name="Rash S."/>
            <person name="Rose J.K."/>
            <person name="Sakihama Y."/>
            <person name="Salamov A.A."/>
            <person name="Savidor A."/>
            <person name="Scheuring C.F."/>
            <person name="Smith B.M."/>
            <person name="Sobral B.W."/>
            <person name="Terry A."/>
            <person name="Torto-Alalibo T.A."/>
            <person name="Win J."/>
            <person name="Xu Z."/>
            <person name="Zhang H."/>
            <person name="Grigoriev I.V."/>
            <person name="Rokhsar D.S."/>
            <person name="Boore J.L."/>
        </authorList>
    </citation>
    <scope>NUCLEOTIDE SEQUENCE [LARGE SCALE GENOMIC DNA]</scope>
    <source>
        <strain evidence="1 2">P6497</strain>
    </source>
</reference>
<dbReference type="EMBL" id="JH159151">
    <property type="protein sequence ID" value="EGZ28996.1"/>
    <property type="molecule type" value="Genomic_DNA"/>
</dbReference>
<protein>
    <submittedName>
        <fullName evidence="1">Uncharacterized protein</fullName>
    </submittedName>
</protein>
<proteinExistence type="predicted"/>
<sequence length="171" mass="19556">MVKLADLVVPEAGRITDVLPWIRSLCQEMEEAQNFVAEPSRFFRYLHRYRGKGIVYRVVEHWTIVNDLLQINQDVTKVFELCGISSKSFWRDEGGDEVSSMKEVMAATARDNAVVLRDLQDPRAQSEALLTLRFEMEQRAARHDERIIRLMKSIQATIALASKTPEGPVPP</sequence>
<dbReference type="InParanoid" id="G4YDX8"/>
<evidence type="ECO:0000313" key="1">
    <source>
        <dbReference type="EMBL" id="EGZ28996.1"/>
    </source>
</evidence>
<name>G4YDX8_PHYSP</name>
<dbReference type="Proteomes" id="UP000002640">
    <property type="component" value="Unassembled WGS sequence"/>
</dbReference>
<organism evidence="1 2">
    <name type="scientific">Phytophthora sojae (strain P6497)</name>
    <name type="common">Soybean stem and root rot agent</name>
    <name type="synonym">Phytophthora megasperma f. sp. glycines</name>
    <dbReference type="NCBI Taxonomy" id="1094619"/>
    <lineage>
        <taxon>Eukaryota</taxon>
        <taxon>Sar</taxon>
        <taxon>Stramenopiles</taxon>
        <taxon>Oomycota</taxon>
        <taxon>Peronosporomycetes</taxon>
        <taxon>Peronosporales</taxon>
        <taxon>Peronosporaceae</taxon>
        <taxon>Phytophthora</taxon>
    </lineage>
</organism>
<gene>
    <name evidence="1" type="ORF">PHYSODRAFT_294340</name>
</gene>
<dbReference type="RefSeq" id="XP_009516271.1">
    <property type="nucleotide sequence ID" value="XM_009517976.1"/>
</dbReference>